<evidence type="ECO:0000313" key="2">
    <source>
        <dbReference type="EMBL" id="KAK0472928.1"/>
    </source>
</evidence>
<gene>
    <name evidence="2" type="ORF">IW261DRAFT_722631</name>
</gene>
<sequence length="167" mass="18066">MRAYECLNRRERLCFCFATSIGFKFGPVTENATVDKPFSLTWILDKDDDPDKLYLQQRLISQNSGYGTNITFFFPNNGTLNGTVTVTFEVSGDHLAEAFRDDQKSPIGSSNTISVGNKTSSSTAYPTPVSSSSATSYTVTSVSSTSPSSSGGQGIPSTRYLCFSLNS</sequence>
<feature type="compositionally biased region" description="Low complexity" evidence="1">
    <location>
        <begin position="119"/>
        <end position="133"/>
    </location>
</feature>
<proteinExistence type="predicted"/>
<name>A0AA39NWX7_9AGAR</name>
<feature type="region of interest" description="Disordered" evidence="1">
    <location>
        <begin position="101"/>
        <end position="133"/>
    </location>
</feature>
<dbReference type="Proteomes" id="UP001175227">
    <property type="component" value="Unassembled WGS sequence"/>
</dbReference>
<keyword evidence="3" id="KW-1185">Reference proteome</keyword>
<reference evidence="2" key="1">
    <citation type="submission" date="2023-06" db="EMBL/GenBank/DDBJ databases">
        <authorList>
            <consortium name="Lawrence Berkeley National Laboratory"/>
            <person name="Ahrendt S."/>
            <person name="Sahu N."/>
            <person name="Indic B."/>
            <person name="Wong-Bajracharya J."/>
            <person name="Merenyi Z."/>
            <person name="Ke H.-M."/>
            <person name="Monk M."/>
            <person name="Kocsube S."/>
            <person name="Drula E."/>
            <person name="Lipzen A."/>
            <person name="Balint B."/>
            <person name="Henrissat B."/>
            <person name="Andreopoulos B."/>
            <person name="Martin F.M."/>
            <person name="Harder C.B."/>
            <person name="Rigling D."/>
            <person name="Ford K.L."/>
            <person name="Foster G.D."/>
            <person name="Pangilinan J."/>
            <person name="Papanicolaou A."/>
            <person name="Barry K."/>
            <person name="LaButti K."/>
            <person name="Viragh M."/>
            <person name="Koriabine M."/>
            <person name="Yan M."/>
            <person name="Riley R."/>
            <person name="Champramary S."/>
            <person name="Plett K.L."/>
            <person name="Tsai I.J."/>
            <person name="Slot J."/>
            <person name="Sipos G."/>
            <person name="Plett J."/>
            <person name="Nagy L.G."/>
            <person name="Grigoriev I.V."/>
        </authorList>
    </citation>
    <scope>NUCLEOTIDE SEQUENCE</scope>
    <source>
        <strain evidence="2">ICMP 16352</strain>
    </source>
</reference>
<evidence type="ECO:0000256" key="1">
    <source>
        <dbReference type="SAM" id="MobiDB-lite"/>
    </source>
</evidence>
<dbReference type="EMBL" id="JAUEPR010000036">
    <property type="protein sequence ID" value="KAK0472928.1"/>
    <property type="molecule type" value="Genomic_DNA"/>
</dbReference>
<organism evidence="2 3">
    <name type="scientific">Armillaria novae-zelandiae</name>
    <dbReference type="NCBI Taxonomy" id="153914"/>
    <lineage>
        <taxon>Eukaryota</taxon>
        <taxon>Fungi</taxon>
        <taxon>Dikarya</taxon>
        <taxon>Basidiomycota</taxon>
        <taxon>Agaricomycotina</taxon>
        <taxon>Agaricomycetes</taxon>
        <taxon>Agaricomycetidae</taxon>
        <taxon>Agaricales</taxon>
        <taxon>Marasmiineae</taxon>
        <taxon>Physalacriaceae</taxon>
        <taxon>Armillaria</taxon>
    </lineage>
</organism>
<protein>
    <submittedName>
        <fullName evidence="2">Uncharacterized protein</fullName>
    </submittedName>
</protein>
<feature type="compositionally biased region" description="Polar residues" evidence="1">
    <location>
        <begin position="106"/>
        <end position="118"/>
    </location>
</feature>
<comment type="caution">
    <text evidence="2">The sequence shown here is derived from an EMBL/GenBank/DDBJ whole genome shotgun (WGS) entry which is preliminary data.</text>
</comment>
<evidence type="ECO:0000313" key="3">
    <source>
        <dbReference type="Proteomes" id="UP001175227"/>
    </source>
</evidence>
<accession>A0AA39NWX7</accession>
<dbReference type="AlphaFoldDB" id="A0AA39NWX7"/>